<dbReference type="InterPro" id="IPR025392">
    <property type="entry name" value="DUF4124"/>
</dbReference>
<gene>
    <name evidence="4" type="ORF">SAMN05421760_1011073</name>
</gene>
<dbReference type="EMBL" id="FTOE01000001">
    <property type="protein sequence ID" value="SIS48045.1"/>
    <property type="molecule type" value="Genomic_DNA"/>
</dbReference>
<dbReference type="AlphaFoldDB" id="A0A1N7JFC0"/>
<evidence type="ECO:0000313" key="4">
    <source>
        <dbReference type="EMBL" id="SIS48045.1"/>
    </source>
</evidence>
<evidence type="ECO:0000313" key="5">
    <source>
        <dbReference type="Proteomes" id="UP000185999"/>
    </source>
</evidence>
<reference evidence="5" key="1">
    <citation type="submission" date="2017-01" db="EMBL/GenBank/DDBJ databases">
        <authorList>
            <person name="Varghese N."/>
            <person name="Submissions S."/>
        </authorList>
    </citation>
    <scope>NUCLEOTIDE SEQUENCE [LARGE SCALE GENOMIC DNA]</scope>
    <source>
        <strain evidence="5">DSM 22306</strain>
    </source>
</reference>
<dbReference type="RefSeq" id="WP_054343193.1">
    <property type="nucleotide sequence ID" value="NZ_FTOE01000001.1"/>
</dbReference>
<evidence type="ECO:0000256" key="2">
    <source>
        <dbReference type="SAM" id="SignalP"/>
    </source>
</evidence>
<proteinExistence type="predicted"/>
<feature type="signal peptide" evidence="2">
    <location>
        <begin position="1"/>
        <end position="22"/>
    </location>
</feature>
<name>A0A1N7JFC0_9GAMM</name>
<feature type="chain" id="PRO_5009942972" description="DUF4124 domain-containing protein" evidence="2">
    <location>
        <begin position="23"/>
        <end position="94"/>
    </location>
</feature>
<keyword evidence="5" id="KW-1185">Reference proteome</keyword>
<dbReference type="Proteomes" id="UP000185999">
    <property type="component" value="Unassembled WGS sequence"/>
</dbReference>
<keyword evidence="2" id="KW-0732">Signal</keyword>
<dbReference type="STRING" id="619304.SAMN05421760_1011073"/>
<sequence>MTHLKPLLIAISLFLASSASNADFVYKCQNADGKKVFSGFPCGPNAIREEYRNLSPARKADENLPPRQGELLNEQTPVYKLKPAIETDSSKTAE</sequence>
<evidence type="ECO:0000259" key="3">
    <source>
        <dbReference type="Pfam" id="PF13511"/>
    </source>
</evidence>
<dbReference type="Pfam" id="PF13511">
    <property type="entry name" value="DUF4124"/>
    <property type="match status" value="1"/>
</dbReference>
<evidence type="ECO:0000256" key="1">
    <source>
        <dbReference type="SAM" id="MobiDB-lite"/>
    </source>
</evidence>
<feature type="domain" description="DUF4124" evidence="3">
    <location>
        <begin position="13"/>
        <end position="50"/>
    </location>
</feature>
<organism evidence="4 5">
    <name type="scientific">Neptunomonas antarctica</name>
    <dbReference type="NCBI Taxonomy" id="619304"/>
    <lineage>
        <taxon>Bacteria</taxon>
        <taxon>Pseudomonadati</taxon>
        <taxon>Pseudomonadota</taxon>
        <taxon>Gammaproteobacteria</taxon>
        <taxon>Oceanospirillales</taxon>
        <taxon>Oceanospirillaceae</taxon>
        <taxon>Neptunomonas</taxon>
    </lineage>
</organism>
<protein>
    <recommendedName>
        <fullName evidence="3">DUF4124 domain-containing protein</fullName>
    </recommendedName>
</protein>
<feature type="region of interest" description="Disordered" evidence="1">
    <location>
        <begin position="56"/>
        <end position="77"/>
    </location>
</feature>
<accession>A0A1N7JFC0</accession>